<dbReference type="AlphaFoldDB" id="A0AAV5C4P0"/>
<name>A0AAV5C4P0_ELECO</name>
<gene>
    <name evidence="1" type="primary">ga09264</name>
    <name evidence="1" type="ORF">PR202_ga09264</name>
</gene>
<protein>
    <submittedName>
        <fullName evidence="1">Uncharacterized protein</fullName>
    </submittedName>
</protein>
<reference evidence="1" key="2">
    <citation type="submission" date="2021-12" db="EMBL/GenBank/DDBJ databases">
        <title>Resequencing data analysis of finger millet.</title>
        <authorList>
            <person name="Hatakeyama M."/>
            <person name="Aluri S."/>
            <person name="Balachadran M.T."/>
            <person name="Sivarajan S.R."/>
            <person name="Poveda L."/>
            <person name="Shimizu-Inatsugi R."/>
            <person name="Schlapbach R."/>
            <person name="Sreeman S.M."/>
            <person name="Shimizu K.K."/>
        </authorList>
    </citation>
    <scope>NUCLEOTIDE SEQUENCE</scope>
</reference>
<dbReference type="InterPro" id="IPR014729">
    <property type="entry name" value="Rossmann-like_a/b/a_fold"/>
</dbReference>
<evidence type="ECO:0000313" key="1">
    <source>
        <dbReference type="EMBL" id="GJM92768.1"/>
    </source>
</evidence>
<dbReference type="PANTHER" id="PTHR46264">
    <property type="entry name" value="TYROSINE-TRNA LIGASE"/>
    <property type="match status" value="1"/>
</dbReference>
<comment type="caution">
    <text evidence="1">The sequence shown here is derived from an EMBL/GenBank/DDBJ whole genome shotgun (WGS) entry which is preliminary data.</text>
</comment>
<dbReference type="SUPFAM" id="SSF52374">
    <property type="entry name" value="Nucleotidylyl transferase"/>
    <property type="match status" value="1"/>
</dbReference>
<dbReference type="InterPro" id="IPR050489">
    <property type="entry name" value="Tyr-tRNA_synthase"/>
</dbReference>
<dbReference type="GO" id="GO:0005737">
    <property type="term" value="C:cytoplasm"/>
    <property type="evidence" value="ECO:0007669"/>
    <property type="project" value="TreeGrafter"/>
</dbReference>
<dbReference type="PANTHER" id="PTHR46264:SF5">
    <property type="entry name" value="TYROSINE--TRNA LIGASE"/>
    <property type="match status" value="1"/>
</dbReference>
<reference evidence="1" key="1">
    <citation type="journal article" date="2018" name="DNA Res.">
        <title>Multiple hybrid de novo genome assembly of finger millet, an orphan allotetraploid crop.</title>
        <authorList>
            <person name="Hatakeyama M."/>
            <person name="Aluri S."/>
            <person name="Balachadran M.T."/>
            <person name="Sivarajan S.R."/>
            <person name="Patrignani A."/>
            <person name="Gruter S."/>
            <person name="Poveda L."/>
            <person name="Shimizu-Inatsugi R."/>
            <person name="Baeten J."/>
            <person name="Francoijs K.J."/>
            <person name="Nataraja K.N."/>
            <person name="Reddy Y.A.N."/>
            <person name="Phadnis S."/>
            <person name="Ravikumar R.L."/>
            <person name="Schlapbach R."/>
            <person name="Sreeman S.M."/>
            <person name="Shimizu K.K."/>
        </authorList>
    </citation>
    <scope>NUCLEOTIDE SEQUENCE</scope>
</reference>
<organism evidence="1 2">
    <name type="scientific">Eleusine coracana subsp. coracana</name>
    <dbReference type="NCBI Taxonomy" id="191504"/>
    <lineage>
        <taxon>Eukaryota</taxon>
        <taxon>Viridiplantae</taxon>
        <taxon>Streptophyta</taxon>
        <taxon>Embryophyta</taxon>
        <taxon>Tracheophyta</taxon>
        <taxon>Spermatophyta</taxon>
        <taxon>Magnoliopsida</taxon>
        <taxon>Liliopsida</taxon>
        <taxon>Poales</taxon>
        <taxon>Poaceae</taxon>
        <taxon>PACMAD clade</taxon>
        <taxon>Chloridoideae</taxon>
        <taxon>Cynodonteae</taxon>
        <taxon>Eleusininae</taxon>
        <taxon>Eleusine</taxon>
    </lineage>
</organism>
<dbReference type="EMBL" id="BQKI01000004">
    <property type="protein sequence ID" value="GJM92768.1"/>
    <property type="molecule type" value="Genomic_DNA"/>
</dbReference>
<dbReference type="GO" id="GO:0006437">
    <property type="term" value="P:tyrosyl-tRNA aminoacylation"/>
    <property type="evidence" value="ECO:0007669"/>
    <property type="project" value="TreeGrafter"/>
</dbReference>
<accession>A0AAV5C4P0</accession>
<dbReference type="Gene3D" id="3.40.50.620">
    <property type="entry name" value="HUPs"/>
    <property type="match status" value="2"/>
</dbReference>
<evidence type="ECO:0000313" key="2">
    <source>
        <dbReference type="Proteomes" id="UP001054889"/>
    </source>
</evidence>
<keyword evidence="2" id="KW-1185">Reference proteome</keyword>
<dbReference type="Proteomes" id="UP001054889">
    <property type="component" value="Unassembled WGS sequence"/>
</dbReference>
<sequence>MMDIEQLKVDVWLFSMNQQEIIMLARDYCERINKAVKPTILLHSILFQTFCVFWRADVLTNLLEDPEYQNERDPGRTIFMQDEENASDWSFIGLISQFKLFPLYRTFASMEELIVDYESGDLDYADVKLAFKKAINNILKVTVSSLKSYYLNHVGSHV</sequence>
<proteinExistence type="predicted"/>
<dbReference type="GO" id="GO:0004831">
    <property type="term" value="F:tyrosine-tRNA ligase activity"/>
    <property type="evidence" value="ECO:0007669"/>
    <property type="project" value="TreeGrafter"/>
</dbReference>